<dbReference type="Gene3D" id="3.55.50.30">
    <property type="match status" value="1"/>
</dbReference>
<keyword evidence="1" id="KW-1133">Transmembrane helix</keyword>
<dbReference type="GO" id="GO:0016989">
    <property type="term" value="F:sigma factor antagonist activity"/>
    <property type="evidence" value="ECO:0007669"/>
    <property type="project" value="TreeGrafter"/>
</dbReference>
<dbReference type="AlphaFoldDB" id="H1YE76"/>
<evidence type="ECO:0000256" key="1">
    <source>
        <dbReference type="SAM" id="Phobius"/>
    </source>
</evidence>
<keyword evidence="1" id="KW-0812">Transmembrane</keyword>
<accession>H1YE76</accession>
<organism evidence="4 5">
    <name type="scientific">Mucilaginibacter paludis DSM 18603</name>
    <dbReference type="NCBI Taxonomy" id="714943"/>
    <lineage>
        <taxon>Bacteria</taxon>
        <taxon>Pseudomonadati</taxon>
        <taxon>Bacteroidota</taxon>
        <taxon>Sphingobacteriia</taxon>
        <taxon>Sphingobacteriales</taxon>
        <taxon>Sphingobacteriaceae</taxon>
        <taxon>Mucilaginibacter</taxon>
    </lineage>
</organism>
<reference evidence="4" key="1">
    <citation type="submission" date="2011-09" db="EMBL/GenBank/DDBJ databases">
        <title>The permanent draft genome of Mucilaginibacter paludis DSM 18603.</title>
        <authorList>
            <consortium name="US DOE Joint Genome Institute (JGI-PGF)"/>
            <person name="Lucas S."/>
            <person name="Han J."/>
            <person name="Lapidus A."/>
            <person name="Bruce D."/>
            <person name="Goodwin L."/>
            <person name="Pitluck S."/>
            <person name="Peters L."/>
            <person name="Kyrpides N."/>
            <person name="Mavromatis K."/>
            <person name="Ivanova N."/>
            <person name="Mikhailova N."/>
            <person name="Held B."/>
            <person name="Detter J.C."/>
            <person name="Tapia R."/>
            <person name="Han C."/>
            <person name="Land M."/>
            <person name="Hauser L."/>
            <person name="Markowitz V."/>
            <person name="Cheng J.-F."/>
            <person name="Hugenholtz P."/>
            <person name="Woyke T."/>
            <person name="Wu D."/>
            <person name="Tindall B."/>
            <person name="Brambilla E."/>
            <person name="Klenk H.-P."/>
            <person name="Eisen J.A."/>
        </authorList>
    </citation>
    <scope>NUCLEOTIDE SEQUENCE [LARGE SCALE GENOMIC DNA]</scope>
    <source>
        <strain evidence="4">DSM 18603</strain>
    </source>
</reference>
<feature type="domain" description="Protein FecR C-terminal" evidence="3">
    <location>
        <begin position="249"/>
        <end position="317"/>
    </location>
</feature>
<dbReference type="Proteomes" id="UP000002774">
    <property type="component" value="Chromosome"/>
</dbReference>
<proteinExistence type="predicted"/>
<dbReference type="STRING" id="714943.Mucpa_1999"/>
<dbReference type="EMBL" id="CM001403">
    <property type="protein sequence ID" value="EHQ26139.1"/>
    <property type="molecule type" value="Genomic_DNA"/>
</dbReference>
<dbReference type="InterPro" id="IPR032508">
    <property type="entry name" value="FecR_C"/>
</dbReference>
<keyword evidence="1" id="KW-0472">Membrane</keyword>
<dbReference type="InterPro" id="IPR012373">
    <property type="entry name" value="Ferrdict_sens_TM"/>
</dbReference>
<dbReference type="Gene3D" id="2.60.120.1440">
    <property type="match status" value="1"/>
</dbReference>
<protein>
    <submittedName>
        <fullName evidence="4">Anti-FecI sigma factor, FecR</fullName>
    </submittedName>
</protein>
<feature type="transmembrane region" description="Helical" evidence="1">
    <location>
        <begin position="73"/>
        <end position="93"/>
    </location>
</feature>
<dbReference type="PANTHER" id="PTHR30273">
    <property type="entry name" value="PERIPLASMIC SIGNAL SENSOR AND SIGMA FACTOR ACTIVATOR FECR-RELATED"/>
    <property type="match status" value="1"/>
</dbReference>
<evidence type="ECO:0000313" key="4">
    <source>
        <dbReference type="EMBL" id="EHQ26139.1"/>
    </source>
</evidence>
<dbReference type="RefSeq" id="WP_008506123.1">
    <property type="nucleotide sequence ID" value="NZ_CM001403.1"/>
</dbReference>
<feature type="domain" description="FecR protein" evidence="2">
    <location>
        <begin position="108"/>
        <end position="202"/>
    </location>
</feature>
<dbReference type="PANTHER" id="PTHR30273:SF2">
    <property type="entry name" value="PROTEIN FECR"/>
    <property type="match status" value="1"/>
</dbReference>
<dbReference type="eggNOG" id="COG3712">
    <property type="taxonomic scope" value="Bacteria"/>
</dbReference>
<dbReference type="PIRSF" id="PIRSF018266">
    <property type="entry name" value="FecR"/>
    <property type="match status" value="1"/>
</dbReference>
<name>H1YE76_9SPHI</name>
<evidence type="ECO:0000313" key="5">
    <source>
        <dbReference type="Proteomes" id="UP000002774"/>
    </source>
</evidence>
<dbReference type="Pfam" id="PF16344">
    <property type="entry name" value="FecR_C"/>
    <property type="match status" value="1"/>
</dbReference>
<evidence type="ECO:0000259" key="2">
    <source>
        <dbReference type="Pfam" id="PF04773"/>
    </source>
</evidence>
<dbReference type="InterPro" id="IPR006860">
    <property type="entry name" value="FecR"/>
</dbReference>
<gene>
    <name evidence="4" type="ORF">Mucpa_1999</name>
</gene>
<evidence type="ECO:0000259" key="3">
    <source>
        <dbReference type="Pfam" id="PF16344"/>
    </source>
</evidence>
<dbReference type="OrthoDB" id="1524389at2"/>
<keyword evidence="5" id="KW-1185">Reference proteome</keyword>
<dbReference type="FunFam" id="2.60.120.1440:FF:000001">
    <property type="entry name" value="Putative anti-sigma factor"/>
    <property type="match status" value="1"/>
</dbReference>
<dbReference type="HOGENOM" id="CLU_050192_2_2_10"/>
<dbReference type="Pfam" id="PF04773">
    <property type="entry name" value="FecR"/>
    <property type="match status" value="1"/>
</dbReference>
<sequence>MAKTPEITPEIALLQRYRAGTCTPEETRQVDEWFDAQENEGVPPLLRRRSVQEVNSAVLRAIRSPQRKRQSGFFFLKIAAVLLLAFMAGLFGYRQLYPAKELPVSYTTVSTKPGERKTIILPDSTRISLNNASAIRFAENFDGKTRTVSLTGEAFFEVHHDANRPFIVSTDQLHIQVLGTSFDVKAFPGEAQTKVTVASGKVGVYGTKLQTATKMLLPGQQLIYTNTTATFRTSQVNPDDQHAWQNGILVFKGENLKEIARQLERWYNVKISIPDANLQKEQFNIKQNNESLDHVLASLSLSGDGFHYRIKGREVQIW</sequence>